<evidence type="ECO:0000313" key="3">
    <source>
        <dbReference type="EMBL" id="KAK4182435.1"/>
    </source>
</evidence>
<accession>A0AAN6WJ91</accession>
<sequence length="235" mass="24103">MHTSPSFFVALFAGASVALANPIADSVLIARQTSTSVPGGRPTTDCLVDAEALFDAVPTLPREVDRYLQSESKNPFDGSPFLPTATEAIEVYCSKMLSIGATATPVSITDSPELASLSASYSSASSVWRESAVQIAPSFASRCASVEPDRVGLYLFLLASNQAECTLAASLMVQRPTRIESTTDATTGLTTDTTAASSAASTDSTSPSTAGAARETGYVAGLMVLAGFIGGVAAL</sequence>
<dbReference type="EMBL" id="MU864661">
    <property type="protein sequence ID" value="KAK4182435.1"/>
    <property type="molecule type" value="Genomic_DNA"/>
</dbReference>
<keyword evidence="4" id="KW-1185">Reference proteome</keyword>
<reference evidence="3" key="2">
    <citation type="submission" date="2023-05" db="EMBL/GenBank/DDBJ databases">
        <authorList>
            <consortium name="Lawrence Berkeley National Laboratory"/>
            <person name="Steindorff A."/>
            <person name="Hensen N."/>
            <person name="Bonometti L."/>
            <person name="Westerberg I."/>
            <person name="Brannstrom I.O."/>
            <person name="Guillou S."/>
            <person name="Cros-Aarteil S."/>
            <person name="Calhoun S."/>
            <person name="Haridas S."/>
            <person name="Kuo A."/>
            <person name="Mondo S."/>
            <person name="Pangilinan J."/>
            <person name="Riley R."/>
            <person name="Labutti K."/>
            <person name="Andreopoulos B."/>
            <person name="Lipzen A."/>
            <person name="Chen C."/>
            <person name="Yanf M."/>
            <person name="Daum C."/>
            <person name="Ng V."/>
            <person name="Clum A."/>
            <person name="Ohm R."/>
            <person name="Martin F."/>
            <person name="Silar P."/>
            <person name="Natvig D."/>
            <person name="Lalanne C."/>
            <person name="Gautier V."/>
            <person name="Ament-Velasquez S.L."/>
            <person name="Kruys A."/>
            <person name="Hutchinson M.I."/>
            <person name="Powell A.J."/>
            <person name="Barry K."/>
            <person name="Miller A.N."/>
            <person name="Grigoriev I.V."/>
            <person name="Debuchy R."/>
            <person name="Gladieux P."/>
            <person name="Thoren M.H."/>
            <person name="Johannesson H."/>
        </authorList>
    </citation>
    <scope>NUCLEOTIDE SEQUENCE</scope>
    <source>
        <strain evidence="3">PSN309</strain>
    </source>
</reference>
<protein>
    <recommendedName>
        <fullName evidence="5">Infection structure specific protein</fullName>
    </recommendedName>
</protein>
<proteinExistence type="predicted"/>
<reference evidence="3" key="1">
    <citation type="journal article" date="2023" name="Mol. Phylogenet. Evol.">
        <title>Genome-scale phylogeny and comparative genomics of the fungal order Sordariales.</title>
        <authorList>
            <person name="Hensen N."/>
            <person name="Bonometti L."/>
            <person name="Westerberg I."/>
            <person name="Brannstrom I.O."/>
            <person name="Guillou S."/>
            <person name="Cros-Aarteil S."/>
            <person name="Calhoun S."/>
            <person name="Haridas S."/>
            <person name="Kuo A."/>
            <person name="Mondo S."/>
            <person name="Pangilinan J."/>
            <person name="Riley R."/>
            <person name="LaButti K."/>
            <person name="Andreopoulos B."/>
            <person name="Lipzen A."/>
            <person name="Chen C."/>
            <person name="Yan M."/>
            <person name="Daum C."/>
            <person name="Ng V."/>
            <person name="Clum A."/>
            <person name="Steindorff A."/>
            <person name="Ohm R.A."/>
            <person name="Martin F."/>
            <person name="Silar P."/>
            <person name="Natvig D.O."/>
            <person name="Lalanne C."/>
            <person name="Gautier V."/>
            <person name="Ament-Velasquez S.L."/>
            <person name="Kruys A."/>
            <person name="Hutchinson M.I."/>
            <person name="Powell A.J."/>
            <person name="Barry K."/>
            <person name="Miller A.N."/>
            <person name="Grigoriev I.V."/>
            <person name="Debuchy R."/>
            <person name="Gladieux P."/>
            <person name="Hiltunen Thoren M."/>
            <person name="Johannesson H."/>
        </authorList>
    </citation>
    <scope>NUCLEOTIDE SEQUENCE</scope>
    <source>
        <strain evidence="3">PSN309</strain>
    </source>
</reference>
<name>A0AAN6WJ91_9PEZI</name>
<feature type="region of interest" description="Disordered" evidence="1">
    <location>
        <begin position="182"/>
        <end position="211"/>
    </location>
</feature>
<keyword evidence="2" id="KW-0732">Signal</keyword>
<evidence type="ECO:0008006" key="5">
    <source>
        <dbReference type="Google" id="ProtNLM"/>
    </source>
</evidence>
<organism evidence="3 4">
    <name type="scientific">Podospora australis</name>
    <dbReference type="NCBI Taxonomy" id="1536484"/>
    <lineage>
        <taxon>Eukaryota</taxon>
        <taxon>Fungi</taxon>
        <taxon>Dikarya</taxon>
        <taxon>Ascomycota</taxon>
        <taxon>Pezizomycotina</taxon>
        <taxon>Sordariomycetes</taxon>
        <taxon>Sordariomycetidae</taxon>
        <taxon>Sordariales</taxon>
        <taxon>Podosporaceae</taxon>
        <taxon>Podospora</taxon>
    </lineage>
</organism>
<feature type="chain" id="PRO_5042951459" description="Infection structure specific protein" evidence="2">
    <location>
        <begin position="21"/>
        <end position="235"/>
    </location>
</feature>
<evidence type="ECO:0000256" key="1">
    <source>
        <dbReference type="SAM" id="MobiDB-lite"/>
    </source>
</evidence>
<evidence type="ECO:0000256" key="2">
    <source>
        <dbReference type="SAM" id="SignalP"/>
    </source>
</evidence>
<dbReference type="Proteomes" id="UP001302126">
    <property type="component" value="Unassembled WGS sequence"/>
</dbReference>
<feature type="signal peptide" evidence="2">
    <location>
        <begin position="1"/>
        <end position="20"/>
    </location>
</feature>
<gene>
    <name evidence="3" type="ORF">QBC35DRAFT_547754</name>
</gene>
<evidence type="ECO:0000313" key="4">
    <source>
        <dbReference type="Proteomes" id="UP001302126"/>
    </source>
</evidence>
<comment type="caution">
    <text evidence="3">The sequence shown here is derived from an EMBL/GenBank/DDBJ whole genome shotgun (WGS) entry which is preliminary data.</text>
</comment>
<dbReference type="AlphaFoldDB" id="A0AAN6WJ91"/>